<dbReference type="Pfam" id="PF00126">
    <property type="entry name" value="HTH_1"/>
    <property type="match status" value="1"/>
</dbReference>
<dbReference type="InterPro" id="IPR005119">
    <property type="entry name" value="LysR_subst-bd"/>
</dbReference>
<dbReference type="Proteomes" id="UP001156903">
    <property type="component" value="Unassembled WGS sequence"/>
</dbReference>
<evidence type="ECO:0000313" key="8">
    <source>
        <dbReference type="Proteomes" id="UP001156903"/>
    </source>
</evidence>
<dbReference type="Gene3D" id="1.10.10.10">
    <property type="entry name" value="Winged helix-like DNA-binding domain superfamily/Winged helix DNA-binding domain"/>
    <property type="match status" value="1"/>
</dbReference>
<keyword evidence="8" id="KW-1185">Reference proteome</keyword>
<dbReference type="RefSeq" id="WP_234267266.1">
    <property type="nucleotide sequence ID" value="NZ_BSPB01000034.1"/>
</dbReference>
<dbReference type="InterPro" id="IPR000847">
    <property type="entry name" value="LysR_HTH_N"/>
</dbReference>
<gene>
    <name evidence="7" type="ORF">GCM10007935_32330</name>
</gene>
<reference evidence="8" key="1">
    <citation type="journal article" date="2019" name="Int. J. Syst. Evol. Microbiol.">
        <title>The Global Catalogue of Microorganisms (GCM) 10K type strain sequencing project: providing services to taxonomists for standard genome sequencing and annotation.</title>
        <authorList>
            <consortium name="The Broad Institute Genomics Platform"/>
            <consortium name="The Broad Institute Genome Sequencing Center for Infectious Disease"/>
            <person name="Wu L."/>
            <person name="Ma J."/>
        </authorList>
    </citation>
    <scope>NUCLEOTIDE SEQUENCE [LARGE SCALE GENOMIC DNA]</scope>
    <source>
        <strain evidence="8">NBRC 109341</strain>
    </source>
</reference>
<keyword evidence="5" id="KW-0804">Transcription</keyword>
<dbReference type="PANTHER" id="PTHR30293:SF0">
    <property type="entry name" value="NITROGEN ASSIMILATION REGULATORY PROTEIN NAC"/>
    <property type="match status" value="1"/>
</dbReference>
<feature type="domain" description="HTH lysR-type" evidence="6">
    <location>
        <begin position="1"/>
        <end position="58"/>
    </location>
</feature>
<evidence type="ECO:0000256" key="1">
    <source>
        <dbReference type="ARBA" id="ARBA00009437"/>
    </source>
</evidence>
<organism evidence="7 8">
    <name type="scientific">Hydrogenophaga electricum</name>
    <dbReference type="NCBI Taxonomy" id="1230953"/>
    <lineage>
        <taxon>Bacteria</taxon>
        <taxon>Pseudomonadati</taxon>
        <taxon>Pseudomonadota</taxon>
        <taxon>Betaproteobacteria</taxon>
        <taxon>Burkholderiales</taxon>
        <taxon>Comamonadaceae</taxon>
        <taxon>Hydrogenophaga</taxon>
    </lineage>
</organism>
<dbReference type="PROSITE" id="PS50931">
    <property type="entry name" value="HTH_LYSR"/>
    <property type="match status" value="1"/>
</dbReference>
<proteinExistence type="inferred from homology"/>
<evidence type="ECO:0000259" key="6">
    <source>
        <dbReference type="PROSITE" id="PS50931"/>
    </source>
</evidence>
<accession>A0ABQ6C6G4</accession>
<evidence type="ECO:0000313" key="7">
    <source>
        <dbReference type="EMBL" id="GLS15796.1"/>
    </source>
</evidence>
<dbReference type="Gene3D" id="3.40.190.290">
    <property type="match status" value="1"/>
</dbReference>
<comment type="caution">
    <text evidence="7">The sequence shown here is derived from an EMBL/GenBank/DDBJ whole genome shotgun (WGS) entry which is preliminary data.</text>
</comment>
<name>A0ABQ6C6G4_9BURK</name>
<keyword evidence="4" id="KW-0010">Activator</keyword>
<dbReference type="InterPro" id="IPR036388">
    <property type="entry name" value="WH-like_DNA-bd_sf"/>
</dbReference>
<sequence length="330" mass="35576">MELRQLRYFVRIVELGAMSRAAHDLDMVQSALSQQITRLEGELATRLLHRTPQGVSPTAAGAAFFREAKLTLRHAEQAVRAAQAARLSGSVTVGLAPTTSAVLGLPLIQAMRERYPDVRLHMVEAMSGHISALLNARELDMAVLFDSRLQQARQAGGSRRWEIQPLLEEDLFLMRSAATPRLPAEMTMADLADEPLILPTGPHGLRSTLDAAFAGMGLAPRVVLEVDSLAMVMAAVDAGLASSVQPWAALGRYPDAGQRFQWARLTDVPARRVNLLCSLSDDELSPAALAARVVLADCVRTLVTSGRWSGVTPLDGAGVTGPRRAGHRKS</sequence>
<dbReference type="SUPFAM" id="SSF46785">
    <property type="entry name" value="Winged helix' DNA-binding domain"/>
    <property type="match status" value="1"/>
</dbReference>
<comment type="similarity">
    <text evidence="1">Belongs to the LysR transcriptional regulatory family.</text>
</comment>
<protein>
    <submittedName>
        <fullName evidence="7">LysR family transcriptional regulator</fullName>
    </submittedName>
</protein>
<dbReference type="InterPro" id="IPR036390">
    <property type="entry name" value="WH_DNA-bd_sf"/>
</dbReference>
<keyword evidence="3" id="KW-0238">DNA-binding</keyword>
<dbReference type="EMBL" id="BSPB01000034">
    <property type="protein sequence ID" value="GLS15796.1"/>
    <property type="molecule type" value="Genomic_DNA"/>
</dbReference>
<evidence type="ECO:0000256" key="5">
    <source>
        <dbReference type="ARBA" id="ARBA00023163"/>
    </source>
</evidence>
<dbReference type="PRINTS" id="PR00039">
    <property type="entry name" value="HTHLYSR"/>
</dbReference>
<keyword evidence="2" id="KW-0805">Transcription regulation</keyword>
<evidence type="ECO:0000256" key="2">
    <source>
        <dbReference type="ARBA" id="ARBA00023015"/>
    </source>
</evidence>
<dbReference type="PANTHER" id="PTHR30293">
    <property type="entry name" value="TRANSCRIPTIONAL REGULATORY PROTEIN NAC-RELATED"/>
    <property type="match status" value="1"/>
</dbReference>
<dbReference type="Pfam" id="PF03466">
    <property type="entry name" value="LysR_substrate"/>
    <property type="match status" value="1"/>
</dbReference>
<dbReference type="SUPFAM" id="SSF53850">
    <property type="entry name" value="Periplasmic binding protein-like II"/>
    <property type="match status" value="1"/>
</dbReference>
<evidence type="ECO:0000256" key="3">
    <source>
        <dbReference type="ARBA" id="ARBA00023125"/>
    </source>
</evidence>
<evidence type="ECO:0000256" key="4">
    <source>
        <dbReference type="ARBA" id="ARBA00023159"/>
    </source>
</evidence>